<name>A0A0F9JD08_9ZZZZ</name>
<evidence type="ECO:0000256" key="1">
    <source>
        <dbReference type="SAM" id="MobiDB-lite"/>
    </source>
</evidence>
<comment type="caution">
    <text evidence="2">The sequence shown here is derived from an EMBL/GenBank/DDBJ whole genome shotgun (WGS) entry which is preliminary data.</text>
</comment>
<reference evidence="2" key="1">
    <citation type="journal article" date="2015" name="Nature">
        <title>Complex archaea that bridge the gap between prokaryotes and eukaryotes.</title>
        <authorList>
            <person name="Spang A."/>
            <person name="Saw J.H."/>
            <person name="Jorgensen S.L."/>
            <person name="Zaremba-Niedzwiedzka K."/>
            <person name="Martijn J."/>
            <person name="Lind A.E."/>
            <person name="van Eijk R."/>
            <person name="Schleper C."/>
            <person name="Guy L."/>
            <person name="Ettema T.J."/>
        </authorList>
    </citation>
    <scope>NUCLEOTIDE SEQUENCE</scope>
</reference>
<accession>A0A0F9JD08</accession>
<evidence type="ECO:0000313" key="2">
    <source>
        <dbReference type="EMBL" id="KKL96912.1"/>
    </source>
</evidence>
<sequence length="30" mass="3463">MRKNKLNERLAPTLQDAKKRQKIKGLGGRN</sequence>
<organism evidence="2">
    <name type="scientific">marine sediment metagenome</name>
    <dbReference type="NCBI Taxonomy" id="412755"/>
    <lineage>
        <taxon>unclassified sequences</taxon>
        <taxon>metagenomes</taxon>
        <taxon>ecological metagenomes</taxon>
    </lineage>
</organism>
<dbReference type="EMBL" id="LAZR01018300">
    <property type="protein sequence ID" value="KKL96912.1"/>
    <property type="molecule type" value="Genomic_DNA"/>
</dbReference>
<feature type="region of interest" description="Disordered" evidence="1">
    <location>
        <begin position="1"/>
        <end position="30"/>
    </location>
</feature>
<proteinExistence type="predicted"/>
<protein>
    <submittedName>
        <fullName evidence="2">Uncharacterized protein</fullName>
    </submittedName>
</protein>
<dbReference type="AlphaFoldDB" id="A0A0F9JD08"/>
<gene>
    <name evidence="2" type="ORF">LCGC14_1839760</name>
</gene>